<dbReference type="EMBL" id="JAQNDN010000003">
    <property type="protein sequence ID" value="MDC0667899.1"/>
    <property type="molecule type" value="Genomic_DNA"/>
</dbReference>
<reference evidence="2 3" key="1">
    <citation type="submission" date="2022-11" db="EMBL/GenBank/DDBJ databases">
        <title>Minimal conservation of predation-associated metabolite biosynthetic gene clusters underscores biosynthetic potential of Myxococcota including descriptions for ten novel species: Archangium lansinium sp. nov., Myxococcus landrumus sp. nov., Nannocystis bai.</title>
        <authorList>
            <person name="Ahearne A."/>
            <person name="Stevens C."/>
            <person name="Dowd S."/>
        </authorList>
    </citation>
    <scope>NUCLEOTIDE SEQUENCE [LARGE SCALE GENOMIC DNA]</scope>
    <source>
        <strain evidence="2 3">NCELM</strain>
    </source>
</reference>
<dbReference type="RefSeq" id="WP_271996432.1">
    <property type="nucleotide sequence ID" value="NZ_JAQNDN010000003.1"/>
</dbReference>
<feature type="region of interest" description="Disordered" evidence="1">
    <location>
        <begin position="7"/>
        <end position="32"/>
    </location>
</feature>
<protein>
    <submittedName>
        <fullName evidence="2">MYXO-CTERM sorting domain-containing protein</fullName>
    </submittedName>
</protein>
<feature type="compositionally biased region" description="Basic residues" evidence="1">
    <location>
        <begin position="15"/>
        <end position="28"/>
    </location>
</feature>
<organism evidence="2 3">
    <name type="scientific">Nannocystis radixulma</name>
    <dbReference type="NCBI Taxonomy" id="2995305"/>
    <lineage>
        <taxon>Bacteria</taxon>
        <taxon>Pseudomonadati</taxon>
        <taxon>Myxococcota</taxon>
        <taxon>Polyangia</taxon>
        <taxon>Nannocystales</taxon>
        <taxon>Nannocystaceae</taxon>
        <taxon>Nannocystis</taxon>
    </lineage>
</organism>
<evidence type="ECO:0000256" key="1">
    <source>
        <dbReference type="SAM" id="MobiDB-lite"/>
    </source>
</evidence>
<dbReference type="NCBIfam" id="TIGR03901">
    <property type="entry name" value="MYXO-CTERM"/>
    <property type="match status" value="1"/>
</dbReference>
<dbReference type="Proteomes" id="UP001217838">
    <property type="component" value="Unassembled WGS sequence"/>
</dbReference>
<evidence type="ECO:0000313" key="3">
    <source>
        <dbReference type="Proteomes" id="UP001217838"/>
    </source>
</evidence>
<sequence length="328" mass="35525">MFIAYLESSTQSHGPRSRSRHPRHAPRARRGEQARLQAHFREVLLELRSRDVTHLDASQRAARERLIEELAHYARAGRFPRNYVSRERIPIFIDPHGTRCAMAQLIESTGHTALVAEVAARRNFALIRELASNAALLAWLDEFGLTAAEAGRIQPSYCFVTKAEDCFCNQSIDSNNQAVLEGVVVEGTTGGALAVRVDAVHGTTEWKAGDTVTPDGVRDGGPLSLGDSVLVAQNGDYLSAAVLEANQTLEVSCSSEVPALSKETAIAGLLAPDSEKCAAELEKESSVWGESICDDEGCGCVAHDSGSGGPLLVSTVLLWALARRRRRR</sequence>
<accession>A0ABT5B1B3</accession>
<gene>
    <name evidence="2" type="ORF">POL58_09125</name>
</gene>
<evidence type="ECO:0000313" key="2">
    <source>
        <dbReference type="EMBL" id="MDC0667899.1"/>
    </source>
</evidence>
<comment type="caution">
    <text evidence="2">The sequence shown here is derived from an EMBL/GenBank/DDBJ whole genome shotgun (WGS) entry which is preliminary data.</text>
</comment>
<dbReference type="InterPro" id="IPR024038">
    <property type="entry name" value="MYXO-CTERM"/>
</dbReference>
<proteinExistence type="predicted"/>
<name>A0ABT5B1B3_9BACT</name>
<keyword evidence="3" id="KW-1185">Reference proteome</keyword>